<dbReference type="PANTHER" id="PTHR43022:SF1">
    <property type="entry name" value="PROTEIN SMF"/>
    <property type="match status" value="1"/>
</dbReference>
<dbReference type="PATRIC" id="fig|1618488.3.peg.757"/>
<gene>
    <name evidence="3" type="ORF">US68_C0013G0007</name>
</gene>
<feature type="domain" description="Smf/DprA SLOG" evidence="2">
    <location>
        <begin position="10"/>
        <end position="219"/>
    </location>
</feature>
<evidence type="ECO:0000256" key="1">
    <source>
        <dbReference type="ARBA" id="ARBA00006525"/>
    </source>
</evidence>
<comment type="similarity">
    <text evidence="1">Belongs to the DprA/Smf family.</text>
</comment>
<evidence type="ECO:0000313" key="3">
    <source>
        <dbReference type="EMBL" id="KKQ49567.1"/>
    </source>
</evidence>
<name>A0A0G0I4S8_9BACT</name>
<dbReference type="GO" id="GO:0009294">
    <property type="term" value="P:DNA-mediated transformation"/>
    <property type="evidence" value="ECO:0007669"/>
    <property type="project" value="InterPro"/>
</dbReference>
<evidence type="ECO:0000259" key="2">
    <source>
        <dbReference type="Pfam" id="PF02481"/>
    </source>
</evidence>
<proteinExistence type="inferred from homology"/>
<dbReference type="Pfam" id="PF02481">
    <property type="entry name" value="DNA_processg_A"/>
    <property type="match status" value="1"/>
</dbReference>
<dbReference type="EMBL" id="LBTX01000013">
    <property type="protein sequence ID" value="KKQ49567.1"/>
    <property type="molecule type" value="Genomic_DNA"/>
</dbReference>
<protein>
    <recommendedName>
        <fullName evidence="2">Smf/DprA SLOG domain-containing protein</fullName>
    </recommendedName>
</protein>
<evidence type="ECO:0000313" key="4">
    <source>
        <dbReference type="Proteomes" id="UP000034231"/>
    </source>
</evidence>
<dbReference type="SUPFAM" id="SSF102405">
    <property type="entry name" value="MCP/YpsA-like"/>
    <property type="match status" value="1"/>
</dbReference>
<dbReference type="NCBIfam" id="TIGR00732">
    <property type="entry name" value="dprA"/>
    <property type="match status" value="1"/>
</dbReference>
<dbReference type="InterPro" id="IPR003488">
    <property type="entry name" value="DprA"/>
</dbReference>
<reference evidence="3 4" key="1">
    <citation type="journal article" date="2015" name="Nature">
        <title>rRNA introns, odd ribosomes, and small enigmatic genomes across a large radiation of phyla.</title>
        <authorList>
            <person name="Brown C.T."/>
            <person name="Hug L.A."/>
            <person name="Thomas B.C."/>
            <person name="Sharon I."/>
            <person name="Castelle C.J."/>
            <person name="Singh A."/>
            <person name="Wilkins M.J."/>
            <person name="Williams K.H."/>
            <person name="Banfield J.F."/>
        </authorList>
    </citation>
    <scope>NUCLEOTIDE SEQUENCE [LARGE SCALE GENOMIC DNA]</scope>
</reference>
<comment type="caution">
    <text evidence="3">The sequence shown here is derived from an EMBL/GenBank/DDBJ whole genome shotgun (WGS) entry which is preliminary data.</text>
</comment>
<sequence>MDSWKKWEIKTIDKKDFPKQLREIKNCPKRLFYRGNWDNKIFEKSLAMVGSRRMSRYGQEVVAKFMPKLVANKITIISGFMYGVDTESHQKCLEFEGKTVAVLGGGLDVLTPAENGNLYNEILEKGGLVVSEYEIDFQPTRWSFPQRNRIVSGLSTLGVLVVEAELKSGSLITARFGREQNKKIYAVPGQVTSATAQGTDYLIKNNLGQITVSADDITKNKLINLQEKLFND</sequence>
<dbReference type="InterPro" id="IPR057666">
    <property type="entry name" value="DrpA_SLOG"/>
</dbReference>
<dbReference type="Proteomes" id="UP000034231">
    <property type="component" value="Unassembled WGS sequence"/>
</dbReference>
<accession>A0A0G0I4S8</accession>
<dbReference type="Gene3D" id="3.40.50.450">
    <property type="match status" value="1"/>
</dbReference>
<dbReference type="AlphaFoldDB" id="A0A0G0I4S8"/>
<dbReference type="PANTHER" id="PTHR43022">
    <property type="entry name" value="PROTEIN SMF"/>
    <property type="match status" value="1"/>
</dbReference>
<organism evidence="3 4">
    <name type="scientific">Candidatus Shapirobacteria bacterium GW2011_GWE1_38_10</name>
    <dbReference type="NCBI Taxonomy" id="1618488"/>
    <lineage>
        <taxon>Bacteria</taxon>
        <taxon>Candidatus Shapironibacteriota</taxon>
    </lineage>
</organism>